<dbReference type="RefSeq" id="WP_184175959.1">
    <property type="nucleotide sequence ID" value="NZ_JACHGF010000006.1"/>
</dbReference>
<evidence type="ECO:0000313" key="4">
    <source>
        <dbReference type="Proteomes" id="UP000557307"/>
    </source>
</evidence>
<feature type="region of interest" description="Disordered" evidence="1">
    <location>
        <begin position="1"/>
        <end position="23"/>
    </location>
</feature>
<accession>A0A840TWH4</accession>
<dbReference type="EMBL" id="JACHGF010000006">
    <property type="protein sequence ID" value="MBB5285613.1"/>
    <property type="molecule type" value="Genomic_DNA"/>
</dbReference>
<gene>
    <name evidence="3" type="ORF">HNQ92_003773</name>
</gene>
<keyword evidence="2" id="KW-0472">Membrane</keyword>
<dbReference type="AlphaFoldDB" id="A0A840TWH4"/>
<evidence type="ECO:0000256" key="2">
    <source>
        <dbReference type="SAM" id="Phobius"/>
    </source>
</evidence>
<evidence type="ECO:0000313" key="3">
    <source>
        <dbReference type="EMBL" id="MBB5285613.1"/>
    </source>
</evidence>
<comment type="caution">
    <text evidence="3">The sequence shown here is derived from an EMBL/GenBank/DDBJ whole genome shotgun (WGS) entry which is preliminary data.</text>
</comment>
<organism evidence="3 4">
    <name type="scientific">Rhabdobacter roseus</name>
    <dbReference type="NCBI Taxonomy" id="1655419"/>
    <lineage>
        <taxon>Bacteria</taxon>
        <taxon>Pseudomonadati</taxon>
        <taxon>Bacteroidota</taxon>
        <taxon>Cytophagia</taxon>
        <taxon>Cytophagales</taxon>
        <taxon>Cytophagaceae</taxon>
        <taxon>Rhabdobacter</taxon>
    </lineage>
</organism>
<keyword evidence="4" id="KW-1185">Reference proteome</keyword>
<name>A0A840TWH4_9BACT</name>
<feature type="transmembrane region" description="Helical" evidence="2">
    <location>
        <begin position="131"/>
        <end position="150"/>
    </location>
</feature>
<keyword evidence="2" id="KW-1133">Transmembrane helix</keyword>
<feature type="transmembrane region" description="Helical" evidence="2">
    <location>
        <begin position="82"/>
        <end position="101"/>
    </location>
</feature>
<protein>
    <submittedName>
        <fullName evidence="3">Uncharacterized protein</fullName>
    </submittedName>
</protein>
<keyword evidence="2" id="KW-0812">Transmembrane</keyword>
<evidence type="ECO:0000256" key="1">
    <source>
        <dbReference type="SAM" id="MobiDB-lite"/>
    </source>
</evidence>
<sequence>MKKKDDNLRKLIQQAGPDQPAPDFNELVMRAVRTEAERASSLHALLQQSTPEPPSPAFVQRVMAQVEAAAPKPVEPVISKNAWYWIAACFVLLVVASLVVAPETQPAASAFWNQTGHAFSGFTQAIAKVPLLYPLTIIAACALLLLDYFIRQRVLYSRELGM</sequence>
<dbReference type="Proteomes" id="UP000557307">
    <property type="component" value="Unassembled WGS sequence"/>
</dbReference>
<proteinExistence type="predicted"/>
<reference evidence="3 4" key="1">
    <citation type="submission" date="2020-08" db="EMBL/GenBank/DDBJ databases">
        <title>Genomic Encyclopedia of Type Strains, Phase IV (KMG-IV): sequencing the most valuable type-strain genomes for metagenomic binning, comparative biology and taxonomic classification.</title>
        <authorList>
            <person name="Goeker M."/>
        </authorList>
    </citation>
    <scope>NUCLEOTIDE SEQUENCE [LARGE SCALE GENOMIC DNA]</scope>
    <source>
        <strain evidence="3 4">DSM 105074</strain>
    </source>
</reference>